<dbReference type="InterPro" id="IPR011644">
    <property type="entry name" value="Heme_NO-bd"/>
</dbReference>
<dbReference type="Proteomes" id="UP000672097">
    <property type="component" value="Unassembled WGS sequence"/>
</dbReference>
<dbReference type="Pfam" id="PF07700">
    <property type="entry name" value="HNOB"/>
    <property type="match status" value="1"/>
</dbReference>
<keyword evidence="3" id="KW-1185">Reference proteome</keyword>
<evidence type="ECO:0000313" key="2">
    <source>
        <dbReference type="EMBL" id="MBQ0937104.1"/>
    </source>
</evidence>
<dbReference type="InterPro" id="IPR038158">
    <property type="entry name" value="H-NOX_domain_sf"/>
</dbReference>
<organism evidence="2 3">
    <name type="scientific">Ideonella paludis</name>
    <dbReference type="NCBI Taxonomy" id="1233411"/>
    <lineage>
        <taxon>Bacteria</taxon>
        <taxon>Pseudomonadati</taxon>
        <taxon>Pseudomonadota</taxon>
        <taxon>Betaproteobacteria</taxon>
        <taxon>Burkholderiales</taxon>
        <taxon>Sphaerotilaceae</taxon>
        <taxon>Ideonella</taxon>
    </lineage>
</organism>
<evidence type="ECO:0000313" key="3">
    <source>
        <dbReference type="Proteomes" id="UP000672097"/>
    </source>
</evidence>
<sequence>MLGMVFTEFLEMVEEGFGPDVADAILCDASPGHDGAYTAVGYYDHAELVAMVVALSGRTGIPVPDLVKAFGRHLLLRFTQVHPKMFQGAHSLFDLVARIDGHIHVEVHKLYSEATLPRFTVQDRSPERMTVLYQSPRGLHELAVGLLEGAAEHYGEACTVQTQAWQDDQGQTGTLITLERAAA</sequence>
<dbReference type="EMBL" id="JAGQDG010000007">
    <property type="protein sequence ID" value="MBQ0937104.1"/>
    <property type="molecule type" value="Genomic_DNA"/>
</dbReference>
<proteinExistence type="predicted"/>
<dbReference type="SUPFAM" id="SSF111126">
    <property type="entry name" value="Ligand-binding domain in the NO signalling and Golgi transport"/>
    <property type="match status" value="1"/>
</dbReference>
<gene>
    <name evidence="2" type="ORF">KAK11_17390</name>
</gene>
<comment type="caution">
    <text evidence="2">The sequence shown here is derived from an EMBL/GenBank/DDBJ whole genome shotgun (WGS) entry which is preliminary data.</text>
</comment>
<feature type="domain" description="Heme NO-binding" evidence="1">
    <location>
        <begin position="3"/>
        <end position="161"/>
    </location>
</feature>
<protein>
    <submittedName>
        <fullName evidence="2">Heme NO-binding domain-containing protein</fullName>
    </submittedName>
</protein>
<dbReference type="Gene3D" id="3.90.1520.10">
    <property type="entry name" value="H-NOX domain"/>
    <property type="match status" value="1"/>
</dbReference>
<evidence type="ECO:0000259" key="1">
    <source>
        <dbReference type="Pfam" id="PF07700"/>
    </source>
</evidence>
<reference evidence="2 3" key="1">
    <citation type="submission" date="2021-04" db="EMBL/GenBank/DDBJ databases">
        <title>The genome sequence of type strain Ideonella paludis KCTC 32238.</title>
        <authorList>
            <person name="Liu Y."/>
        </authorList>
    </citation>
    <scope>NUCLEOTIDE SEQUENCE [LARGE SCALE GENOMIC DNA]</scope>
    <source>
        <strain evidence="2 3">KCTC 32238</strain>
    </source>
</reference>
<accession>A0ABS5E115</accession>
<name>A0ABS5E115_9BURK</name>
<dbReference type="InterPro" id="IPR024096">
    <property type="entry name" value="NO_sig/Golgi_transp_ligand-bd"/>
</dbReference>